<proteinExistence type="predicted"/>
<dbReference type="PANTHER" id="PTHR40394:SF2">
    <property type="entry name" value="QUINOL:CYTOCHROME C OXIDOREDUCTASE MEMBRANE PROTEIN"/>
    <property type="match status" value="1"/>
</dbReference>
<organism evidence="2 3">
    <name type="scientific">Labilibaculum antarcticum</name>
    <dbReference type="NCBI Taxonomy" id="1717717"/>
    <lineage>
        <taxon>Bacteria</taxon>
        <taxon>Pseudomonadati</taxon>
        <taxon>Bacteroidota</taxon>
        <taxon>Bacteroidia</taxon>
        <taxon>Marinilabiliales</taxon>
        <taxon>Marinifilaceae</taxon>
        <taxon>Labilibaculum</taxon>
    </lineage>
</organism>
<feature type="transmembrane region" description="Helical" evidence="1">
    <location>
        <begin position="55"/>
        <end position="74"/>
    </location>
</feature>
<accession>A0A1Y1CH18</accession>
<dbReference type="KEGG" id="mbas:ALGA_1238"/>
<dbReference type="EMBL" id="AP018042">
    <property type="protein sequence ID" value="BAX79624.1"/>
    <property type="molecule type" value="Genomic_DNA"/>
</dbReference>
<dbReference type="Proteomes" id="UP000218267">
    <property type="component" value="Chromosome"/>
</dbReference>
<keyword evidence="1" id="KW-0472">Membrane</keyword>
<keyword evidence="1" id="KW-0812">Transmembrane</keyword>
<dbReference type="PANTHER" id="PTHR40394">
    <property type="entry name" value="LIPOPROTEIN-RELATED"/>
    <property type="match status" value="1"/>
</dbReference>
<reference evidence="2 3" key="1">
    <citation type="journal article" date="2018" name="Mar. Genomics">
        <title>Complete genome sequence of Marinifilaceae bacterium strain SPP2, isolated from the Antarctic marine sediment.</title>
        <authorList>
            <person name="Watanabe M."/>
            <person name="Kojima H."/>
            <person name="Fukui M."/>
        </authorList>
    </citation>
    <scope>NUCLEOTIDE SEQUENCE [LARGE SCALE GENOMIC DNA]</scope>
    <source>
        <strain evidence="2 3">SPP2</strain>
    </source>
</reference>
<dbReference type="Pfam" id="PF11821">
    <property type="entry name" value="ActD"/>
    <property type="match status" value="1"/>
</dbReference>
<keyword evidence="1" id="KW-1133">Transmembrane helix</keyword>
<evidence type="ECO:0008006" key="4">
    <source>
        <dbReference type="Google" id="ProtNLM"/>
    </source>
</evidence>
<evidence type="ECO:0000256" key="1">
    <source>
        <dbReference type="SAM" id="Phobius"/>
    </source>
</evidence>
<protein>
    <recommendedName>
        <fullName evidence="4">Quinol:cytochrome C oxidoreductase</fullName>
    </recommendedName>
</protein>
<dbReference type="OrthoDB" id="9792475at2"/>
<dbReference type="InterPro" id="IPR021776">
    <property type="entry name" value="ActD"/>
</dbReference>
<name>A0A1Y1CH18_9BACT</name>
<evidence type="ECO:0000313" key="2">
    <source>
        <dbReference type="EMBL" id="BAX79624.1"/>
    </source>
</evidence>
<sequence>MRRYISAYFEDEENLLRATKELRAQDVSIQDVLTPFPVHGLDTALGYKRSNLPTVAFICGGIGLAVAFGFQTWAFTVDYPLFIGGKPHFAIPSFIPITFELTVLFAAFGMAIAFFIRSKLGPGANNVIHDERSTNDRFVIIVDLDEAGSQDAIVQGILEKEDAMNMQIKEIES</sequence>
<evidence type="ECO:0000313" key="3">
    <source>
        <dbReference type="Proteomes" id="UP000218267"/>
    </source>
</evidence>
<dbReference type="RefSeq" id="WP_096428518.1">
    <property type="nucleotide sequence ID" value="NZ_AP018042.1"/>
</dbReference>
<dbReference type="AlphaFoldDB" id="A0A1Y1CH18"/>
<gene>
    <name evidence="2" type="ORF">ALGA_1238</name>
</gene>
<feature type="transmembrane region" description="Helical" evidence="1">
    <location>
        <begin position="94"/>
        <end position="116"/>
    </location>
</feature>
<reference evidence="3" key="2">
    <citation type="journal article" date="2020" name="Antonie Van Leeuwenhoek">
        <title>Labilibaculum antarcticum sp. nov., a novel facultative anaerobic, psychrotorelant bacterium isolated from marine sediment of Antarctica.</title>
        <authorList>
            <person name="Watanabe M."/>
            <person name="Kojima H."/>
            <person name="Fukui M."/>
        </authorList>
    </citation>
    <scope>NUCLEOTIDE SEQUENCE [LARGE SCALE GENOMIC DNA]</scope>
    <source>
        <strain evidence="3">SPP2</strain>
    </source>
</reference>
<keyword evidence="3" id="KW-1185">Reference proteome</keyword>